<feature type="transmembrane region" description="Helical" evidence="1">
    <location>
        <begin position="46"/>
        <end position="64"/>
    </location>
</feature>
<feature type="transmembrane region" description="Helical" evidence="1">
    <location>
        <begin position="109"/>
        <end position="128"/>
    </location>
</feature>
<proteinExistence type="predicted"/>
<protein>
    <submittedName>
        <fullName evidence="2">Uncharacterized protein</fullName>
    </submittedName>
</protein>
<reference evidence="2 3" key="1">
    <citation type="submission" date="2016-10" db="EMBL/GenBank/DDBJ databases">
        <title>The Draft Genome Sequence of Actinokineospora bangkokensis 44EHWT reveals the biosynthetic pathway of antifungal compounds Thailandins with unusual extender unit butylmalonyl-CoA.</title>
        <authorList>
            <person name="Greule A."/>
            <person name="Intra B."/>
            <person name="Flemming S."/>
            <person name="Rommel M.G."/>
            <person name="Panbangred W."/>
            <person name="Bechthold A."/>
        </authorList>
    </citation>
    <scope>NUCLEOTIDE SEQUENCE [LARGE SCALE GENOMIC DNA]</scope>
    <source>
        <strain evidence="2 3">44EHW</strain>
    </source>
</reference>
<feature type="transmembrane region" description="Helical" evidence="1">
    <location>
        <begin position="76"/>
        <end position="97"/>
    </location>
</feature>
<organism evidence="2 3">
    <name type="scientific">Actinokineospora bangkokensis</name>
    <dbReference type="NCBI Taxonomy" id="1193682"/>
    <lineage>
        <taxon>Bacteria</taxon>
        <taxon>Bacillati</taxon>
        <taxon>Actinomycetota</taxon>
        <taxon>Actinomycetes</taxon>
        <taxon>Pseudonocardiales</taxon>
        <taxon>Pseudonocardiaceae</taxon>
        <taxon>Actinokineospora</taxon>
    </lineage>
</organism>
<evidence type="ECO:0000313" key="3">
    <source>
        <dbReference type="Proteomes" id="UP000186040"/>
    </source>
</evidence>
<dbReference type="RefSeq" id="WP_075976314.1">
    <property type="nucleotide sequence ID" value="NZ_MKQR01000018.1"/>
</dbReference>
<sequence length="143" mass="16194">MTPTMLGRWQSRLFVLATAGLLWTLALSPLLPVGFATTADTYETTFAAIGVTAAVGVVLWEPVYQLLQQFRWEKDWPAVLTLLEGIPEGVVVFFLMRDVLDYDVRALPFTIHFGTTWLLVFLCLHGPLRVVSVRWRFRGGRLL</sequence>
<dbReference type="Proteomes" id="UP000186040">
    <property type="component" value="Unassembled WGS sequence"/>
</dbReference>
<gene>
    <name evidence="2" type="ORF">BJP25_24060</name>
</gene>
<keyword evidence="1" id="KW-1133">Transmembrane helix</keyword>
<comment type="caution">
    <text evidence="2">The sequence shown here is derived from an EMBL/GenBank/DDBJ whole genome shotgun (WGS) entry which is preliminary data.</text>
</comment>
<keyword evidence="1" id="KW-0472">Membrane</keyword>
<keyword evidence="3" id="KW-1185">Reference proteome</keyword>
<dbReference type="OrthoDB" id="4546196at2"/>
<evidence type="ECO:0000313" key="2">
    <source>
        <dbReference type="EMBL" id="OLR91909.1"/>
    </source>
</evidence>
<name>A0A1Q9LIV5_9PSEU</name>
<dbReference type="AlphaFoldDB" id="A0A1Q9LIV5"/>
<keyword evidence="1" id="KW-0812">Transmembrane</keyword>
<accession>A0A1Q9LIV5</accession>
<dbReference type="EMBL" id="MKQR01000018">
    <property type="protein sequence ID" value="OLR91909.1"/>
    <property type="molecule type" value="Genomic_DNA"/>
</dbReference>
<evidence type="ECO:0000256" key="1">
    <source>
        <dbReference type="SAM" id="Phobius"/>
    </source>
</evidence>
<dbReference type="STRING" id="1193682.BJP25_24060"/>